<comment type="caution">
    <text evidence="1">The sequence shown here is derived from an EMBL/GenBank/DDBJ whole genome shotgun (WGS) entry which is preliminary data.</text>
</comment>
<evidence type="ECO:0000313" key="1">
    <source>
        <dbReference type="EMBL" id="KAJ7682916.1"/>
    </source>
</evidence>
<dbReference type="EMBL" id="JARKIE010000113">
    <property type="protein sequence ID" value="KAJ7682916.1"/>
    <property type="molecule type" value="Genomic_DNA"/>
</dbReference>
<gene>
    <name evidence="1" type="ORF">B0H17DRAFT_1205522</name>
</gene>
<sequence length="290" mass="32496">MLERHASASASPFDEEGLYERSYTHFWSRWTERWRLNRTNRIPERFLHDGHAWGTPLMITKLTIAKVDALLTSGESLAEIESWYWEGKTTDDEDRILIALCFMIKESYKSESTLPSAISMLRHVIKRMAMTESPQVMEAFVLAVGSFNQKEYAAQGDSTRTSSYKYITVPDSLRGQLVACMEELFSLAQNLSSNILLGIYVLQLSALVSHVHRISPRLASTAVPSEAERTVYLVALDKAVQEYASSRTGDSADAAFSQEVVEVLKKIEAGGVSMAQKRVIGRARAYVQTG</sequence>
<name>A0AAD7D6Z5_MYCRO</name>
<dbReference type="AlphaFoldDB" id="A0AAD7D6Z5"/>
<reference evidence="1" key="1">
    <citation type="submission" date="2023-03" db="EMBL/GenBank/DDBJ databases">
        <title>Massive genome expansion in bonnet fungi (Mycena s.s.) driven by repeated elements and novel gene families across ecological guilds.</title>
        <authorList>
            <consortium name="Lawrence Berkeley National Laboratory"/>
            <person name="Harder C.B."/>
            <person name="Miyauchi S."/>
            <person name="Viragh M."/>
            <person name="Kuo A."/>
            <person name="Thoen E."/>
            <person name="Andreopoulos B."/>
            <person name="Lu D."/>
            <person name="Skrede I."/>
            <person name="Drula E."/>
            <person name="Henrissat B."/>
            <person name="Morin E."/>
            <person name="Kohler A."/>
            <person name="Barry K."/>
            <person name="LaButti K."/>
            <person name="Morin E."/>
            <person name="Salamov A."/>
            <person name="Lipzen A."/>
            <person name="Mereny Z."/>
            <person name="Hegedus B."/>
            <person name="Baldrian P."/>
            <person name="Stursova M."/>
            <person name="Weitz H."/>
            <person name="Taylor A."/>
            <person name="Grigoriev I.V."/>
            <person name="Nagy L.G."/>
            <person name="Martin F."/>
            <person name="Kauserud H."/>
        </authorList>
    </citation>
    <scope>NUCLEOTIDE SEQUENCE</scope>
    <source>
        <strain evidence="1">CBHHK067</strain>
    </source>
</reference>
<evidence type="ECO:0000313" key="2">
    <source>
        <dbReference type="Proteomes" id="UP001221757"/>
    </source>
</evidence>
<accession>A0AAD7D6Z5</accession>
<protein>
    <submittedName>
        <fullName evidence="1">Uncharacterized protein</fullName>
    </submittedName>
</protein>
<proteinExistence type="predicted"/>
<organism evidence="1 2">
    <name type="scientific">Mycena rosella</name>
    <name type="common">Pink bonnet</name>
    <name type="synonym">Agaricus rosellus</name>
    <dbReference type="NCBI Taxonomy" id="1033263"/>
    <lineage>
        <taxon>Eukaryota</taxon>
        <taxon>Fungi</taxon>
        <taxon>Dikarya</taxon>
        <taxon>Basidiomycota</taxon>
        <taxon>Agaricomycotina</taxon>
        <taxon>Agaricomycetes</taxon>
        <taxon>Agaricomycetidae</taxon>
        <taxon>Agaricales</taxon>
        <taxon>Marasmiineae</taxon>
        <taxon>Mycenaceae</taxon>
        <taxon>Mycena</taxon>
    </lineage>
</organism>
<keyword evidence="2" id="KW-1185">Reference proteome</keyword>
<dbReference type="Proteomes" id="UP001221757">
    <property type="component" value="Unassembled WGS sequence"/>
</dbReference>